<organism evidence="1 2">
    <name type="scientific">Saprolegnia diclina (strain VS20)</name>
    <dbReference type="NCBI Taxonomy" id="1156394"/>
    <lineage>
        <taxon>Eukaryota</taxon>
        <taxon>Sar</taxon>
        <taxon>Stramenopiles</taxon>
        <taxon>Oomycota</taxon>
        <taxon>Saprolegniomycetes</taxon>
        <taxon>Saprolegniales</taxon>
        <taxon>Saprolegniaceae</taxon>
        <taxon>Saprolegnia</taxon>
    </lineage>
</organism>
<dbReference type="VEuPathDB" id="FungiDB:SDRG_10537"/>
<keyword evidence="2" id="KW-1185">Reference proteome</keyword>
<dbReference type="STRING" id="1156394.T0RNW0"/>
<evidence type="ECO:0000313" key="2">
    <source>
        <dbReference type="Proteomes" id="UP000030762"/>
    </source>
</evidence>
<protein>
    <submittedName>
        <fullName evidence="1">Uncharacterized protein</fullName>
    </submittedName>
</protein>
<accession>T0RNW0</accession>
<dbReference type="InParanoid" id="T0RNW0"/>
<dbReference type="OMA" id="HYESSYC"/>
<dbReference type="GeneID" id="19951264"/>
<dbReference type="OrthoDB" id="10288532at2759"/>
<dbReference type="PANTHER" id="PTHR31827:SF1">
    <property type="entry name" value="EMB|CAB89363.1"/>
    <property type="match status" value="1"/>
</dbReference>
<sequence>MTRLRRRSGADQSHSSTIVLSSHFEIFFSLPSSMTCTFLGCDRPAVPGTARCVSHKNKIKCSIDGCTNQVYARYLCVRHGGKKQCQMLGCDAAVTRGSFCVEHGGSAAKRYCIELGCDRQAHARFRCVRHGGGRHCKVEGCNLHARSSGACHRHMPPRNGTKTKKSHALSRRTRPALCSTDHVLSYDVSALPAWTTPLDGIDYSILNLLCEAPKLLAGRGNSPRSAPYESSFCRYGG</sequence>
<dbReference type="RefSeq" id="XP_008614754.1">
    <property type="nucleotide sequence ID" value="XM_008616532.1"/>
</dbReference>
<dbReference type="PANTHER" id="PTHR31827">
    <property type="entry name" value="EMB|CAB89363.1"/>
    <property type="match status" value="1"/>
</dbReference>
<dbReference type="AlphaFoldDB" id="T0RNW0"/>
<evidence type="ECO:0000313" key="1">
    <source>
        <dbReference type="EMBL" id="EQC31747.1"/>
    </source>
</evidence>
<dbReference type="Proteomes" id="UP000030762">
    <property type="component" value="Unassembled WGS sequence"/>
</dbReference>
<gene>
    <name evidence="1" type="ORF">SDRG_10537</name>
</gene>
<name>T0RNW0_SAPDV</name>
<dbReference type="EMBL" id="JH767167">
    <property type="protein sequence ID" value="EQC31747.1"/>
    <property type="molecule type" value="Genomic_DNA"/>
</dbReference>
<proteinExistence type="predicted"/>
<dbReference type="eggNOG" id="ENOG502QTGB">
    <property type="taxonomic scope" value="Eukaryota"/>
</dbReference>
<reference evidence="1 2" key="1">
    <citation type="submission" date="2012-04" db="EMBL/GenBank/DDBJ databases">
        <title>The Genome Sequence of Saprolegnia declina VS20.</title>
        <authorList>
            <consortium name="The Broad Institute Genome Sequencing Platform"/>
            <person name="Russ C."/>
            <person name="Nusbaum C."/>
            <person name="Tyler B."/>
            <person name="van West P."/>
            <person name="Dieguez-Uribeondo J."/>
            <person name="de Bruijn I."/>
            <person name="Tripathy S."/>
            <person name="Jiang R."/>
            <person name="Young S.K."/>
            <person name="Zeng Q."/>
            <person name="Gargeya S."/>
            <person name="Fitzgerald M."/>
            <person name="Haas B."/>
            <person name="Abouelleil A."/>
            <person name="Alvarado L."/>
            <person name="Arachchi H.M."/>
            <person name="Berlin A."/>
            <person name="Chapman S.B."/>
            <person name="Goldberg J."/>
            <person name="Griggs A."/>
            <person name="Gujja S."/>
            <person name="Hansen M."/>
            <person name="Howarth C."/>
            <person name="Imamovic A."/>
            <person name="Larimer J."/>
            <person name="McCowen C."/>
            <person name="Montmayeur A."/>
            <person name="Murphy C."/>
            <person name="Neiman D."/>
            <person name="Pearson M."/>
            <person name="Priest M."/>
            <person name="Roberts A."/>
            <person name="Saif S."/>
            <person name="Shea T."/>
            <person name="Sisk P."/>
            <person name="Sykes S."/>
            <person name="Wortman J."/>
            <person name="Nusbaum C."/>
            <person name="Birren B."/>
        </authorList>
    </citation>
    <scope>NUCLEOTIDE SEQUENCE [LARGE SCALE GENOMIC DNA]</scope>
    <source>
        <strain evidence="1 2">VS20</strain>
    </source>
</reference>